<keyword evidence="17" id="KW-1185">Reference proteome</keyword>
<dbReference type="EMBL" id="JBHTBU010000001">
    <property type="protein sequence ID" value="MFC7287179.1"/>
    <property type="molecule type" value="Genomic_DNA"/>
</dbReference>
<accession>A0ABW2I840</accession>
<evidence type="ECO:0000256" key="11">
    <source>
        <dbReference type="ARBA" id="ARBA00023004"/>
    </source>
</evidence>
<feature type="transmembrane region" description="Helical" evidence="13">
    <location>
        <begin position="302"/>
        <end position="324"/>
    </location>
</feature>
<keyword evidence="9" id="KW-0249">Electron transport</keyword>
<comment type="caution">
    <text evidence="16">The sequence shown here is derived from an EMBL/GenBank/DDBJ whole genome shotgun (WGS) entry which is preliminary data.</text>
</comment>
<evidence type="ECO:0000259" key="15">
    <source>
        <dbReference type="Pfam" id="PF01292"/>
    </source>
</evidence>
<feature type="transmembrane region" description="Helical" evidence="13">
    <location>
        <begin position="167"/>
        <end position="185"/>
    </location>
</feature>
<feature type="transmembrane region" description="Helical" evidence="13">
    <location>
        <begin position="191"/>
        <end position="208"/>
    </location>
</feature>
<dbReference type="GO" id="GO:0008863">
    <property type="term" value="F:formate dehydrogenase (NAD+) activity"/>
    <property type="evidence" value="ECO:0007669"/>
    <property type="project" value="UniProtKB-EC"/>
</dbReference>
<dbReference type="SUPFAM" id="SSF81342">
    <property type="entry name" value="Transmembrane di-heme cytochromes"/>
    <property type="match status" value="1"/>
</dbReference>
<evidence type="ECO:0000256" key="10">
    <source>
        <dbReference type="ARBA" id="ARBA00022989"/>
    </source>
</evidence>
<dbReference type="NCBIfam" id="TIGR01583">
    <property type="entry name" value="formate-DH-gamm"/>
    <property type="match status" value="1"/>
</dbReference>
<sequence length="381" mass="41260">MNTWFAKLAAGLTLLVATSGLALAQANDPAAAKAAAPPAAQSMSNIESDDVLYMKQNQAERTEVQRGNLAPVYRQVKEGGEHYSSLPALEAGVLIQPKAQFPGQARATTAGEAWRLYRNGPLTTYGGWLIIVAVLGIAAFYFAVGTIKLKNGRTGRLIERFTSLERMAHWTVAISFLTLALTGLIMLFGKYVVLPVFGHTVFGWLAYACKNVHNFVGPVFTVSLIVMFAIFVKDNFPGKGDLEWLKKLGGARGHASAGRFNAGEKLWFWGGMVFLGLIVSASGFVLDMLVPGILYTRGNMQVAHIIHLVAAVLVFSASLAHIYIGTLGMEGAYKAMKTGYVDDAWAKEHHDLWYADIESGKIPRVRTPEATEKAGTPIKAV</sequence>
<comment type="subcellular location">
    <subcellularLocation>
        <location evidence="2">Cell membrane</location>
        <topology evidence="2">Multi-pass membrane protein</topology>
    </subcellularLocation>
</comment>
<dbReference type="Pfam" id="PF01292">
    <property type="entry name" value="Ni_hydr_CYTB"/>
    <property type="match status" value="1"/>
</dbReference>
<evidence type="ECO:0000256" key="1">
    <source>
        <dbReference type="ARBA" id="ARBA00001971"/>
    </source>
</evidence>
<dbReference type="InterPro" id="IPR006471">
    <property type="entry name" value="Formate_DH_gsu"/>
</dbReference>
<proteinExistence type="inferred from homology"/>
<keyword evidence="8" id="KW-0479">Metal-binding</keyword>
<dbReference type="RefSeq" id="WP_382270289.1">
    <property type="nucleotide sequence ID" value="NZ_JBHTBU010000001.1"/>
</dbReference>
<evidence type="ECO:0000256" key="4">
    <source>
        <dbReference type="ARBA" id="ARBA00022448"/>
    </source>
</evidence>
<evidence type="ECO:0000256" key="9">
    <source>
        <dbReference type="ARBA" id="ARBA00022982"/>
    </source>
</evidence>
<dbReference type="Proteomes" id="UP001596542">
    <property type="component" value="Unassembled WGS sequence"/>
</dbReference>
<feature type="domain" description="Cytochrome b561 bacterial/Ni-hydrogenase" evidence="15">
    <location>
        <begin position="160"/>
        <end position="339"/>
    </location>
</feature>
<name>A0ABW2I840_9BURK</name>
<evidence type="ECO:0000256" key="7">
    <source>
        <dbReference type="ARBA" id="ARBA00022692"/>
    </source>
</evidence>
<keyword evidence="16" id="KW-0560">Oxidoreductase</keyword>
<keyword evidence="4" id="KW-0813">Transport</keyword>
<feature type="chain" id="PRO_5045221326" evidence="14">
    <location>
        <begin position="25"/>
        <end position="381"/>
    </location>
</feature>
<evidence type="ECO:0000256" key="14">
    <source>
        <dbReference type="SAM" id="SignalP"/>
    </source>
</evidence>
<dbReference type="PANTHER" id="PTHR30074">
    <property type="entry name" value="FORMATE DEHYDROGENASE, NITRATE-INDUCIBLE, CYTOCHROME B556 FDN SUBUNIT"/>
    <property type="match status" value="1"/>
</dbReference>
<evidence type="ECO:0000256" key="6">
    <source>
        <dbReference type="ARBA" id="ARBA00022617"/>
    </source>
</evidence>
<dbReference type="Gene3D" id="1.20.950.20">
    <property type="entry name" value="Transmembrane di-heme cytochromes, Chain C"/>
    <property type="match status" value="1"/>
</dbReference>
<keyword evidence="6" id="KW-0349">Heme</keyword>
<reference evidence="17" key="1">
    <citation type="journal article" date="2019" name="Int. J. Syst. Evol. Microbiol.">
        <title>The Global Catalogue of Microorganisms (GCM) 10K type strain sequencing project: providing services to taxonomists for standard genome sequencing and annotation.</title>
        <authorList>
            <consortium name="The Broad Institute Genomics Platform"/>
            <consortium name="The Broad Institute Genome Sequencing Center for Infectious Disease"/>
            <person name="Wu L."/>
            <person name="Ma J."/>
        </authorList>
    </citation>
    <scope>NUCLEOTIDE SEQUENCE [LARGE SCALE GENOMIC DNA]</scope>
    <source>
        <strain evidence="17">KACC 12508</strain>
    </source>
</reference>
<dbReference type="InterPro" id="IPR016174">
    <property type="entry name" value="Di-haem_cyt_TM"/>
</dbReference>
<evidence type="ECO:0000256" key="13">
    <source>
        <dbReference type="SAM" id="Phobius"/>
    </source>
</evidence>
<evidence type="ECO:0000313" key="17">
    <source>
        <dbReference type="Proteomes" id="UP001596542"/>
    </source>
</evidence>
<dbReference type="InterPro" id="IPR051817">
    <property type="entry name" value="FDH_cytochrome_b556_subunit"/>
</dbReference>
<keyword evidence="12 13" id="KW-0472">Membrane</keyword>
<dbReference type="EC" id="1.17.1.9" evidence="16"/>
<feature type="signal peptide" evidence="14">
    <location>
        <begin position="1"/>
        <end position="24"/>
    </location>
</feature>
<evidence type="ECO:0000313" key="16">
    <source>
        <dbReference type="EMBL" id="MFC7287179.1"/>
    </source>
</evidence>
<keyword evidence="11" id="KW-0408">Iron</keyword>
<dbReference type="InterPro" id="IPR011577">
    <property type="entry name" value="Cyt_b561_bac/Ni-Hgenase"/>
</dbReference>
<feature type="transmembrane region" description="Helical" evidence="13">
    <location>
        <begin position="215"/>
        <end position="232"/>
    </location>
</feature>
<evidence type="ECO:0000256" key="5">
    <source>
        <dbReference type="ARBA" id="ARBA00022475"/>
    </source>
</evidence>
<keyword evidence="14" id="KW-0732">Signal</keyword>
<keyword evidence="5" id="KW-1003">Cell membrane</keyword>
<feature type="transmembrane region" description="Helical" evidence="13">
    <location>
        <begin position="125"/>
        <end position="147"/>
    </location>
</feature>
<keyword evidence="10 13" id="KW-1133">Transmembrane helix</keyword>
<keyword evidence="7 13" id="KW-0812">Transmembrane</keyword>
<dbReference type="PANTHER" id="PTHR30074:SF6">
    <property type="entry name" value="FORMATE DEHYDROGENASE GAMMA SUBUNIT"/>
    <property type="match status" value="1"/>
</dbReference>
<evidence type="ECO:0000256" key="12">
    <source>
        <dbReference type="ARBA" id="ARBA00023136"/>
    </source>
</evidence>
<evidence type="ECO:0000256" key="8">
    <source>
        <dbReference type="ARBA" id="ARBA00022723"/>
    </source>
</evidence>
<organism evidence="16 17">
    <name type="scientific">Herminiimonas glaciei</name>
    <dbReference type="NCBI Taxonomy" id="523788"/>
    <lineage>
        <taxon>Bacteria</taxon>
        <taxon>Pseudomonadati</taxon>
        <taxon>Pseudomonadota</taxon>
        <taxon>Betaproteobacteria</taxon>
        <taxon>Burkholderiales</taxon>
        <taxon>Oxalobacteraceae</taxon>
        <taxon>Herminiimonas</taxon>
    </lineage>
</organism>
<feature type="transmembrane region" description="Helical" evidence="13">
    <location>
        <begin position="266"/>
        <end position="290"/>
    </location>
</feature>
<protein>
    <submittedName>
        <fullName evidence="16">Formate dehydrogenase subunit gamma</fullName>
        <ecNumber evidence="16">1.17.1.9</ecNumber>
    </submittedName>
</protein>
<evidence type="ECO:0000256" key="3">
    <source>
        <dbReference type="ARBA" id="ARBA00010747"/>
    </source>
</evidence>
<comment type="similarity">
    <text evidence="3">Belongs to the formate dehydrogenase gamma subunit family.</text>
</comment>
<gene>
    <name evidence="16" type="ORF">ACFQPC_03930</name>
</gene>
<comment type="cofactor">
    <cofactor evidence="1">
        <name>heme</name>
        <dbReference type="ChEBI" id="CHEBI:30413"/>
    </cofactor>
</comment>
<evidence type="ECO:0000256" key="2">
    <source>
        <dbReference type="ARBA" id="ARBA00004651"/>
    </source>
</evidence>